<comment type="caution">
    <text evidence="3">The sequence shown here is derived from an EMBL/GenBank/DDBJ whole genome shotgun (WGS) entry which is preliminary data.</text>
</comment>
<dbReference type="Proteomes" id="UP001165121">
    <property type="component" value="Unassembled WGS sequence"/>
</dbReference>
<keyword evidence="4" id="KW-1185">Reference proteome</keyword>
<feature type="transmembrane region" description="Helical" evidence="2">
    <location>
        <begin position="206"/>
        <end position="229"/>
    </location>
</feature>
<protein>
    <submittedName>
        <fullName evidence="3">Unnamed protein product</fullName>
    </submittedName>
</protein>
<evidence type="ECO:0000313" key="3">
    <source>
        <dbReference type="EMBL" id="GMF47687.1"/>
    </source>
</evidence>
<dbReference type="AlphaFoldDB" id="A0A9W6XX11"/>
<name>A0A9W6XX11_9STRA</name>
<keyword evidence="2" id="KW-1133">Transmembrane helix</keyword>
<feature type="region of interest" description="Disordered" evidence="1">
    <location>
        <begin position="89"/>
        <end position="189"/>
    </location>
</feature>
<feature type="compositionally biased region" description="Polar residues" evidence="1">
    <location>
        <begin position="92"/>
        <end position="110"/>
    </location>
</feature>
<keyword evidence="2" id="KW-0812">Transmembrane</keyword>
<sequence length="243" mass="27017">MGVMACRKETLQLKLTQRKEPTAQLKSTRYLHVVRAFNAAANSLATEALGSQVTKVVLSESRKAELMALNKIPVLYVEKQTLAETDLPAQRMQPTPQTEPHAVAQTTEEPQVTAADNEVDDLPADPESPISPQGGTQRSVREGTGNLETTLDEPVRADPMAASQREDLQQQSRQNESGEYGLPKMKNGGGRIENIRQETMFNVISLWLSIPFVSSIFFGIWIFSGLLCSKHIRFFDVTRLLYT</sequence>
<organism evidence="3 4">
    <name type="scientific">Phytophthora fragariaefolia</name>
    <dbReference type="NCBI Taxonomy" id="1490495"/>
    <lineage>
        <taxon>Eukaryota</taxon>
        <taxon>Sar</taxon>
        <taxon>Stramenopiles</taxon>
        <taxon>Oomycota</taxon>
        <taxon>Peronosporomycetes</taxon>
        <taxon>Peronosporales</taxon>
        <taxon>Peronosporaceae</taxon>
        <taxon>Phytophthora</taxon>
    </lineage>
</organism>
<evidence type="ECO:0000256" key="2">
    <source>
        <dbReference type="SAM" id="Phobius"/>
    </source>
</evidence>
<proteinExistence type="predicted"/>
<evidence type="ECO:0000313" key="4">
    <source>
        <dbReference type="Proteomes" id="UP001165121"/>
    </source>
</evidence>
<reference evidence="3" key="1">
    <citation type="submission" date="2023-04" db="EMBL/GenBank/DDBJ databases">
        <title>Phytophthora fragariaefolia NBRC 109709.</title>
        <authorList>
            <person name="Ichikawa N."/>
            <person name="Sato H."/>
            <person name="Tonouchi N."/>
        </authorList>
    </citation>
    <scope>NUCLEOTIDE SEQUENCE</scope>
    <source>
        <strain evidence="3">NBRC 109709</strain>
    </source>
</reference>
<keyword evidence="2" id="KW-0472">Membrane</keyword>
<evidence type="ECO:0000256" key="1">
    <source>
        <dbReference type="SAM" id="MobiDB-lite"/>
    </source>
</evidence>
<dbReference type="EMBL" id="BSXT01002187">
    <property type="protein sequence ID" value="GMF47687.1"/>
    <property type="molecule type" value="Genomic_DNA"/>
</dbReference>
<accession>A0A9W6XX11</accession>
<gene>
    <name evidence="3" type="ORF">Pfra01_001812700</name>
</gene>